<organism evidence="5 6">
    <name type="scientific">Thalassospira marina</name>
    <dbReference type="NCBI Taxonomy" id="2048283"/>
    <lineage>
        <taxon>Bacteria</taxon>
        <taxon>Pseudomonadati</taxon>
        <taxon>Pseudomonadota</taxon>
        <taxon>Alphaproteobacteria</taxon>
        <taxon>Rhodospirillales</taxon>
        <taxon>Thalassospiraceae</taxon>
        <taxon>Thalassospira</taxon>
    </lineage>
</organism>
<evidence type="ECO:0000256" key="1">
    <source>
        <dbReference type="ARBA" id="ARBA00008694"/>
    </source>
</evidence>
<reference evidence="5 6" key="1">
    <citation type="submission" date="2017-09" db="EMBL/GenBank/DDBJ databases">
        <title>Biodiversity and function of Thalassospira species in the particle-attached aromatic-hydrocarbon-degrading consortia from the surface seawater of the South China Sea.</title>
        <authorList>
            <person name="Dong C."/>
            <person name="Liu R."/>
            <person name="Shao Z."/>
        </authorList>
    </citation>
    <scope>NUCLEOTIDE SEQUENCE [LARGE SCALE GENOMIC DNA]</scope>
    <source>
        <strain evidence="5 6">CSC1P2</strain>
    </source>
</reference>
<dbReference type="SUPFAM" id="SSF55729">
    <property type="entry name" value="Acyl-CoA N-acyltransferases (Nat)"/>
    <property type="match status" value="1"/>
</dbReference>
<comment type="similarity">
    <text evidence="1">Belongs to the acetyltransferase family.</text>
</comment>
<evidence type="ECO:0000256" key="2">
    <source>
        <dbReference type="ARBA" id="ARBA00022679"/>
    </source>
</evidence>
<evidence type="ECO:0000256" key="3">
    <source>
        <dbReference type="ARBA" id="ARBA00023315"/>
    </source>
</evidence>
<evidence type="ECO:0000313" key="6">
    <source>
        <dbReference type="Proteomes" id="UP000233597"/>
    </source>
</evidence>
<name>A0A2N3KRN8_9PROT</name>
<dbReference type="InterPro" id="IPR051016">
    <property type="entry name" value="Diverse_Substrate_AcTransf"/>
</dbReference>
<proteinExistence type="inferred from homology"/>
<dbReference type="Gene3D" id="3.40.630.30">
    <property type="match status" value="1"/>
</dbReference>
<comment type="caution">
    <text evidence="5">The sequence shown here is derived from an EMBL/GenBank/DDBJ whole genome shotgun (WGS) entry which is preliminary data.</text>
</comment>
<keyword evidence="3" id="KW-0012">Acyltransferase</keyword>
<dbReference type="FunFam" id="3.40.630.30:FF:000064">
    <property type="entry name" value="GNAT family acetyltransferase"/>
    <property type="match status" value="1"/>
</dbReference>
<dbReference type="RefSeq" id="WP_101268456.1">
    <property type="nucleotide sequence ID" value="NZ_NWTK01000010.1"/>
</dbReference>
<protein>
    <submittedName>
        <fullName evidence="5">GNAT family N-acetyltransferase</fullName>
    </submittedName>
</protein>
<dbReference type="PROSITE" id="PS51186">
    <property type="entry name" value="GNAT"/>
    <property type="match status" value="1"/>
</dbReference>
<dbReference type="OrthoDB" id="9805924at2"/>
<evidence type="ECO:0000259" key="4">
    <source>
        <dbReference type="PROSITE" id="PS51186"/>
    </source>
</evidence>
<dbReference type="PANTHER" id="PTHR10545">
    <property type="entry name" value="DIAMINE N-ACETYLTRANSFERASE"/>
    <property type="match status" value="1"/>
</dbReference>
<dbReference type="InterPro" id="IPR016181">
    <property type="entry name" value="Acyl_CoA_acyltransferase"/>
</dbReference>
<dbReference type="Proteomes" id="UP000233597">
    <property type="component" value="Unassembled WGS sequence"/>
</dbReference>
<dbReference type="Pfam" id="PF00583">
    <property type="entry name" value="Acetyltransf_1"/>
    <property type="match status" value="1"/>
</dbReference>
<dbReference type="GO" id="GO:0008080">
    <property type="term" value="F:N-acetyltransferase activity"/>
    <property type="evidence" value="ECO:0007669"/>
    <property type="project" value="UniProtKB-ARBA"/>
</dbReference>
<dbReference type="InterPro" id="IPR000182">
    <property type="entry name" value="GNAT_dom"/>
</dbReference>
<sequence length="176" mass="19679">MKKVLTPDQFPKIRPATAQDVGHMHAMLREIARVTDSLDKFTSTKEDILRDGFGDIPAFHALIGETNEGMPLAMCLYFDSYSTFRGKAGIYIQDLYVDSSLRGGGFARYLFSHVAAHAKRTNRHYIRLSVDAENMTGQKFYRKIGMKPAVSERIFVLDGPALATLAAEVDLMEEQG</sequence>
<dbReference type="EMBL" id="NWTK01000010">
    <property type="protein sequence ID" value="PKR53239.1"/>
    <property type="molecule type" value="Genomic_DNA"/>
</dbReference>
<accession>A0A2N3KRN8</accession>
<keyword evidence="2 5" id="KW-0808">Transferase</keyword>
<evidence type="ECO:0000313" key="5">
    <source>
        <dbReference type="EMBL" id="PKR53239.1"/>
    </source>
</evidence>
<dbReference type="AlphaFoldDB" id="A0A2N3KRN8"/>
<dbReference type="CDD" id="cd04301">
    <property type="entry name" value="NAT_SF"/>
    <property type="match status" value="1"/>
</dbReference>
<gene>
    <name evidence="5" type="ORF">COO20_16385</name>
</gene>
<dbReference type="PANTHER" id="PTHR10545:SF29">
    <property type="entry name" value="GH14572P-RELATED"/>
    <property type="match status" value="1"/>
</dbReference>
<feature type="domain" description="N-acetyltransferase" evidence="4">
    <location>
        <begin position="11"/>
        <end position="168"/>
    </location>
</feature>